<sequence length="162" mass="18347">MAERTTMNSTIFISRSGVAQTLQVLQTSGQRHHEGIAFWLGRRAGKRIDIVEVYEPAHRADADYFHIPPQSMQALQLELRTKRLMIAAQVHSHPRDAFHSRADDTWAVIRHVGAVSIVLPNFAAKTSTDSFFKDAAIFQLNAANRWLQLPEDQKVDVCRISQ</sequence>
<dbReference type="GO" id="GO:0006508">
    <property type="term" value="P:proteolysis"/>
    <property type="evidence" value="ECO:0007669"/>
    <property type="project" value="UniProtKB-KW"/>
</dbReference>
<evidence type="ECO:0000256" key="1">
    <source>
        <dbReference type="ARBA" id="ARBA00022670"/>
    </source>
</evidence>
<evidence type="ECO:0000313" key="7">
    <source>
        <dbReference type="EMBL" id="OYQ13326.1"/>
    </source>
</evidence>
<dbReference type="Gene3D" id="3.40.140.10">
    <property type="entry name" value="Cytidine Deaminase, domain 2"/>
    <property type="match status" value="1"/>
</dbReference>
<keyword evidence="1" id="KW-0645">Protease</keyword>
<evidence type="ECO:0000256" key="5">
    <source>
        <dbReference type="ARBA" id="ARBA00023049"/>
    </source>
</evidence>
<proteinExistence type="predicted"/>
<dbReference type="EMBL" id="NCTK01000001">
    <property type="protein sequence ID" value="OYQ13326.1"/>
    <property type="molecule type" value="Genomic_DNA"/>
</dbReference>
<dbReference type="SUPFAM" id="SSF102712">
    <property type="entry name" value="JAB1/MPN domain"/>
    <property type="match status" value="1"/>
</dbReference>
<feature type="domain" description="JAB" evidence="6">
    <location>
        <begin position="30"/>
        <end position="106"/>
    </location>
</feature>
<gene>
    <name evidence="7" type="ORF">B7R77_08730</name>
</gene>
<evidence type="ECO:0000256" key="4">
    <source>
        <dbReference type="ARBA" id="ARBA00022833"/>
    </source>
</evidence>
<evidence type="ECO:0000256" key="3">
    <source>
        <dbReference type="ARBA" id="ARBA00022801"/>
    </source>
</evidence>
<dbReference type="Pfam" id="PF14464">
    <property type="entry name" value="Prok-JAB"/>
    <property type="match status" value="1"/>
</dbReference>
<keyword evidence="2" id="KW-0479">Metal-binding</keyword>
<comment type="caution">
    <text evidence="7">The sequence shown here is derived from an EMBL/GenBank/DDBJ whole genome shotgun (WGS) entry which is preliminary data.</text>
</comment>
<dbReference type="Proteomes" id="UP000216164">
    <property type="component" value="Unassembled WGS sequence"/>
</dbReference>
<dbReference type="AlphaFoldDB" id="A0AAP8D450"/>
<keyword evidence="5" id="KW-0482">Metalloprotease</keyword>
<evidence type="ECO:0000313" key="8">
    <source>
        <dbReference type="Proteomes" id="UP000216164"/>
    </source>
</evidence>
<protein>
    <recommendedName>
        <fullName evidence="6">JAB domain-containing protein</fullName>
    </recommendedName>
</protein>
<evidence type="ECO:0000256" key="2">
    <source>
        <dbReference type="ARBA" id="ARBA00022723"/>
    </source>
</evidence>
<evidence type="ECO:0000259" key="6">
    <source>
        <dbReference type="Pfam" id="PF14464"/>
    </source>
</evidence>
<keyword evidence="4" id="KW-0862">Zinc</keyword>
<dbReference type="GO" id="GO:0046872">
    <property type="term" value="F:metal ion binding"/>
    <property type="evidence" value="ECO:0007669"/>
    <property type="project" value="UniProtKB-KW"/>
</dbReference>
<dbReference type="InterPro" id="IPR028090">
    <property type="entry name" value="JAB_dom_prok"/>
</dbReference>
<name>A0AAP8D450_RALSL</name>
<accession>A0AAP8D450</accession>
<keyword evidence="3" id="KW-0378">Hydrolase</keyword>
<organism evidence="7 8">
    <name type="scientific">Ralstonia solanacearum K60</name>
    <dbReference type="NCBI Taxonomy" id="1091042"/>
    <lineage>
        <taxon>Bacteria</taxon>
        <taxon>Pseudomonadati</taxon>
        <taxon>Pseudomonadota</taxon>
        <taxon>Betaproteobacteria</taxon>
        <taxon>Burkholderiales</taxon>
        <taxon>Burkholderiaceae</taxon>
        <taxon>Ralstonia</taxon>
        <taxon>Ralstonia solanacearum species complex</taxon>
    </lineage>
</organism>
<reference evidence="7 8" key="1">
    <citation type="submission" date="2017-04" db="EMBL/GenBank/DDBJ databases">
        <title>Genome Announcement: Closed genomes of Ralstonia solanacearum strains K60, UW551, and UW700.</title>
        <authorList>
            <person name="Hayes M."/>
            <person name="Macintyre A.M."/>
            <person name="Allen C."/>
        </authorList>
    </citation>
    <scope>NUCLEOTIDE SEQUENCE [LARGE SCALE GENOMIC DNA]</scope>
    <source>
        <strain evidence="7 8">UW25</strain>
    </source>
</reference>
<dbReference type="GO" id="GO:0008237">
    <property type="term" value="F:metallopeptidase activity"/>
    <property type="evidence" value="ECO:0007669"/>
    <property type="project" value="UniProtKB-KW"/>
</dbReference>